<dbReference type="OrthoDB" id="696953at2759"/>
<gene>
    <name evidence="1" type="ORF">SI8410_08011688</name>
</gene>
<dbReference type="GO" id="GO:0030014">
    <property type="term" value="C:CCR4-NOT complex"/>
    <property type="evidence" value="ECO:0007669"/>
    <property type="project" value="InterPro"/>
</dbReference>
<protein>
    <submittedName>
        <fullName evidence="1">Uncharacterized protein</fullName>
    </submittedName>
</protein>
<dbReference type="InterPro" id="IPR036397">
    <property type="entry name" value="RNaseH_sf"/>
</dbReference>
<accession>A0A7I8KTB7</accession>
<dbReference type="EMBL" id="LR746271">
    <property type="protein sequence ID" value="CAA7401010.1"/>
    <property type="molecule type" value="Genomic_DNA"/>
</dbReference>
<dbReference type="Proteomes" id="UP000663760">
    <property type="component" value="Chromosome 8"/>
</dbReference>
<keyword evidence="2" id="KW-1185">Reference proteome</keyword>
<evidence type="ECO:0000313" key="1">
    <source>
        <dbReference type="EMBL" id="CAA7401010.1"/>
    </source>
</evidence>
<dbReference type="InterPro" id="IPR012337">
    <property type="entry name" value="RNaseH-like_sf"/>
</dbReference>
<reference evidence="1" key="1">
    <citation type="submission" date="2020-02" db="EMBL/GenBank/DDBJ databases">
        <authorList>
            <person name="Scholz U."/>
            <person name="Mascher M."/>
            <person name="Fiebig A."/>
        </authorList>
    </citation>
    <scope>NUCLEOTIDE SEQUENCE</scope>
</reference>
<proteinExistence type="predicted"/>
<dbReference type="PANTHER" id="PTHR10797">
    <property type="entry name" value="CCR4-NOT TRANSCRIPTION COMPLEX SUBUNIT"/>
    <property type="match status" value="1"/>
</dbReference>
<dbReference type="GO" id="GO:0003676">
    <property type="term" value="F:nucleic acid binding"/>
    <property type="evidence" value="ECO:0007669"/>
    <property type="project" value="InterPro"/>
</dbReference>
<dbReference type="AlphaFoldDB" id="A0A7I8KTB7"/>
<dbReference type="InterPro" id="IPR039637">
    <property type="entry name" value="CNOT7/CNOT8/Pop2"/>
</dbReference>
<name>A0A7I8KTB7_SPIIN</name>
<organism evidence="1 2">
    <name type="scientific">Spirodela intermedia</name>
    <name type="common">Intermediate duckweed</name>
    <dbReference type="NCBI Taxonomy" id="51605"/>
    <lineage>
        <taxon>Eukaryota</taxon>
        <taxon>Viridiplantae</taxon>
        <taxon>Streptophyta</taxon>
        <taxon>Embryophyta</taxon>
        <taxon>Tracheophyta</taxon>
        <taxon>Spermatophyta</taxon>
        <taxon>Magnoliopsida</taxon>
        <taxon>Liliopsida</taxon>
        <taxon>Araceae</taxon>
        <taxon>Lemnoideae</taxon>
        <taxon>Spirodela</taxon>
    </lineage>
</organism>
<dbReference type="GO" id="GO:0004535">
    <property type="term" value="F:poly(A)-specific ribonuclease activity"/>
    <property type="evidence" value="ECO:0007669"/>
    <property type="project" value="InterPro"/>
</dbReference>
<dbReference type="SUPFAM" id="SSF53098">
    <property type="entry name" value="Ribonuclease H-like"/>
    <property type="match status" value="2"/>
</dbReference>
<dbReference type="Gene3D" id="3.30.420.10">
    <property type="entry name" value="Ribonuclease H-like superfamily/Ribonuclease H"/>
    <property type="match status" value="1"/>
</dbReference>
<sequence length="219" mass="23197">MGAGGGHSAAVVTAPEESREVWRRNMGLELPGILEALDSAPTRRWTLSSPGSSTRPAVRRNVDNLKLIQLGFSFFGDGGRRRHRLEQGKKRGGRLGGPLRVTAAMRLGGAVQAPVGDVPGALRSGVPGEATHRGAPLPPTIPGFTQLGWATLGRVIAVKYLTRFCGGFHLGLARLAETVGVKLEGGAAHQAGVDALLTASVFEEIEQEEELFIESKYSN</sequence>
<evidence type="ECO:0000313" key="2">
    <source>
        <dbReference type="Proteomes" id="UP000663760"/>
    </source>
</evidence>